<dbReference type="SUPFAM" id="SSF81301">
    <property type="entry name" value="Nucleotidyltransferase"/>
    <property type="match status" value="1"/>
</dbReference>
<dbReference type="EMBL" id="LK932477">
    <property type="protein sequence ID" value="CDS83919.1"/>
    <property type="molecule type" value="Genomic_DNA"/>
</dbReference>
<protein>
    <recommendedName>
        <fullName evidence="4">GrpB family protein</fullName>
    </recommendedName>
</protein>
<organism evidence="2">
    <name type="scientific">Clostridioides difficile</name>
    <name type="common">Peptoclostridium difficile</name>
    <dbReference type="NCBI Taxonomy" id="1496"/>
    <lineage>
        <taxon>Bacteria</taxon>
        <taxon>Bacillati</taxon>
        <taxon>Bacillota</taxon>
        <taxon>Clostridia</taxon>
        <taxon>Peptostreptococcales</taxon>
        <taxon>Peptostreptococcaceae</taxon>
        <taxon>Clostridioides</taxon>
    </lineage>
</organism>
<dbReference type="RefSeq" id="WP_021390051.1">
    <property type="nucleotide sequence ID" value="NZ_BBYB01000002.1"/>
</dbReference>
<dbReference type="EMBL" id="LK932361">
    <property type="protein sequence ID" value="CDS84367.1"/>
    <property type="molecule type" value="Genomic_DNA"/>
</dbReference>
<dbReference type="InterPro" id="IPR043519">
    <property type="entry name" value="NT_sf"/>
</dbReference>
<name>A0A069A0Z1_CLODI</name>
<evidence type="ECO:0000313" key="2">
    <source>
        <dbReference type="EMBL" id="CDS84367.1"/>
    </source>
</evidence>
<dbReference type="AlphaFoldDB" id="A0A069A0Z1"/>
<dbReference type="PANTHER" id="PTHR34822:SF1">
    <property type="entry name" value="GRPB FAMILY PROTEIN"/>
    <property type="match status" value="1"/>
</dbReference>
<evidence type="ECO:0000313" key="3">
    <source>
        <dbReference type="EMBL" id="CDT56805.1"/>
    </source>
</evidence>
<accession>A0A069A0Z1</accession>
<dbReference type="InterPro" id="IPR007344">
    <property type="entry name" value="GrpB/CoaE"/>
</dbReference>
<evidence type="ECO:0000313" key="1">
    <source>
        <dbReference type="EMBL" id="CDS83919.1"/>
    </source>
</evidence>
<dbReference type="Gene3D" id="3.30.460.10">
    <property type="entry name" value="Beta Polymerase, domain 2"/>
    <property type="match status" value="1"/>
</dbReference>
<reference evidence="2" key="1">
    <citation type="submission" date="2014-07" db="EMBL/GenBank/DDBJ databases">
        <authorList>
            <person name="Monot Marc"/>
        </authorList>
    </citation>
    <scope>NUCLEOTIDE SEQUENCE</scope>
    <source>
        <strain evidence="3">7032989</strain>
        <strain evidence="2">7032994</strain>
    </source>
</reference>
<sequence length="189" mass="22758">MRKKLEDMTLEELWNLFPIFLTTHKECWKNWFKEEQYRLTGILPMQKIVRISHIGSTSVSTIYAKPIVDILIEIIPDYNMKDIKDLIESNGYICMSESSSRLSLNKGYTVDGFEERVFHLHIRYVGDNDELFFRDYLIDHPDVAKEYEKFKLDLWKKYEHNRDAYTDSKLDFVREFTEKAKVLYSNRYN</sequence>
<evidence type="ECO:0008006" key="4">
    <source>
        <dbReference type="Google" id="ProtNLM"/>
    </source>
</evidence>
<dbReference type="Pfam" id="PF04229">
    <property type="entry name" value="GrpB"/>
    <property type="match status" value="1"/>
</dbReference>
<proteinExistence type="predicted"/>
<dbReference type="PANTHER" id="PTHR34822">
    <property type="entry name" value="GRPB DOMAIN PROTEIN (AFU_ORTHOLOGUE AFUA_1G01530)"/>
    <property type="match status" value="1"/>
</dbReference>
<dbReference type="EMBL" id="LK933260">
    <property type="protein sequence ID" value="CDT56805.1"/>
    <property type="molecule type" value="Genomic_DNA"/>
</dbReference>
<gene>
    <name evidence="3" type="ORF">BN1095_570003</name>
    <name evidence="1" type="ORF">BN1096_270003</name>
    <name evidence="2" type="ORF">BN1097_260003</name>
</gene>